<dbReference type="GO" id="GO:0042626">
    <property type="term" value="F:ATPase-coupled transmembrane transporter activity"/>
    <property type="evidence" value="ECO:0007669"/>
    <property type="project" value="InterPro"/>
</dbReference>
<evidence type="ECO:0000256" key="2">
    <source>
        <dbReference type="ARBA" id="ARBA00022448"/>
    </source>
</evidence>
<protein>
    <submittedName>
        <fullName evidence="7">ABC transporter substrate-binding protein</fullName>
    </submittedName>
</protein>
<dbReference type="CDD" id="cd13553">
    <property type="entry name" value="PBP2_NrtA_CpmA_like"/>
    <property type="match status" value="1"/>
</dbReference>
<feature type="transmembrane region" description="Helical" evidence="6">
    <location>
        <begin position="6"/>
        <end position="26"/>
    </location>
</feature>
<dbReference type="GO" id="GO:0012505">
    <property type="term" value="C:endomembrane system"/>
    <property type="evidence" value="ECO:0007669"/>
    <property type="project" value="UniProtKB-SubCell"/>
</dbReference>
<evidence type="ECO:0000256" key="3">
    <source>
        <dbReference type="ARBA" id="ARBA00022475"/>
    </source>
</evidence>
<keyword evidence="3" id="KW-1003">Cell membrane</keyword>
<accession>A0A520KR55</accession>
<evidence type="ECO:0000256" key="1">
    <source>
        <dbReference type="ARBA" id="ARBA00004308"/>
    </source>
</evidence>
<dbReference type="InterPro" id="IPR010067">
    <property type="entry name" value="ABC_SsuA_sub-bd"/>
</dbReference>
<dbReference type="InterPro" id="IPR044527">
    <property type="entry name" value="NrtA/CpmA_ABC-bd_dom"/>
</dbReference>
<dbReference type="Gene3D" id="3.40.190.10">
    <property type="entry name" value="Periplasmic binding protein-like II"/>
    <property type="match status" value="2"/>
</dbReference>
<proteinExistence type="predicted"/>
<dbReference type="SUPFAM" id="SSF53850">
    <property type="entry name" value="Periplasmic binding protein-like II"/>
    <property type="match status" value="1"/>
</dbReference>
<keyword evidence="2" id="KW-0813">Transport</keyword>
<evidence type="ECO:0000313" key="8">
    <source>
        <dbReference type="Proteomes" id="UP000317158"/>
    </source>
</evidence>
<dbReference type="Pfam" id="PF13379">
    <property type="entry name" value="NMT1_2"/>
    <property type="match status" value="1"/>
</dbReference>
<dbReference type="GO" id="GO:0016020">
    <property type="term" value="C:membrane"/>
    <property type="evidence" value="ECO:0007669"/>
    <property type="project" value="InterPro"/>
</dbReference>
<dbReference type="EMBL" id="RXIF01000010">
    <property type="protein sequence ID" value="RZN64098.1"/>
    <property type="molecule type" value="Genomic_DNA"/>
</dbReference>
<organism evidence="7 8">
    <name type="scientific">Methanoliparum thermophilum</name>
    <dbReference type="NCBI Taxonomy" id="2491083"/>
    <lineage>
        <taxon>Archaea</taxon>
        <taxon>Methanobacteriati</taxon>
        <taxon>Methanobacteriota</taxon>
        <taxon>Candidatus Methanoliparia</taxon>
        <taxon>Candidatus Methanoliparales</taxon>
        <taxon>Candidatus Methanoliparaceae</taxon>
        <taxon>Candidatus Methanoliparum</taxon>
    </lineage>
</organism>
<reference evidence="7 8" key="1">
    <citation type="journal article" date="2019" name="Nat. Microbiol.">
        <title>Wide diversity of methane and short-chain alkane metabolisms in uncultured archaea.</title>
        <authorList>
            <person name="Borrel G."/>
            <person name="Adam P.S."/>
            <person name="McKay L.J."/>
            <person name="Chen L.X."/>
            <person name="Sierra-Garcia I.N."/>
            <person name="Sieber C.M."/>
            <person name="Letourneur Q."/>
            <person name="Ghozlane A."/>
            <person name="Andersen G.L."/>
            <person name="Li W.J."/>
            <person name="Hallam S.J."/>
            <person name="Muyzer G."/>
            <person name="de Oliveira V.M."/>
            <person name="Inskeep W.P."/>
            <person name="Banfield J.F."/>
            <person name="Gribaldo S."/>
        </authorList>
    </citation>
    <scope>NUCLEOTIDE SEQUENCE [LARGE SCALE GENOMIC DNA]</scope>
    <source>
        <strain evidence="7">NM1a</strain>
    </source>
</reference>
<comment type="subcellular location">
    <subcellularLocation>
        <location evidence="1">Endomembrane system</location>
    </subcellularLocation>
</comment>
<keyword evidence="6" id="KW-0812">Transmembrane</keyword>
<comment type="caution">
    <text evidence="7">The sequence shown here is derived from an EMBL/GenBank/DDBJ whole genome shotgun (WGS) entry which is preliminary data.</text>
</comment>
<dbReference type="AlphaFoldDB" id="A0A520KR55"/>
<dbReference type="PANTHER" id="PTHR30024">
    <property type="entry name" value="ALIPHATIC SULFONATES-BINDING PROTEIN-RELATED"/>
    <property type="match status" value="1"/>
</dbReference>
<sequence length="337" mass="37781">MNKKLILSLAIIAVVSLILIFLLIGLQPDKKTEIVIGYQPSTHHAALMVAAEKGWWEDDLKQFGIESIEFKKFASGPPEMEALQYGKIDAAYTGSAPVVSHLYEGMDAKIVAAVQIQGSGLVVRSELAENYTGPESLRGMVIATYPPGSIQYTILTKWLSDNGLNLNKDVIIKDMGPAEAVSALIYGHIDAVFLPSPHPEIAEKQGAGKVVEWSGDMWPGHACCCLAVSEELIKNDSEIVEQIVKTHIRATEYVKDHPEEVAGIIAKWIGTDEDVVLQSIRESDMEWIYDPYKQVESVEKYAEVIYNLNRDRYERRGYSLLKEHDIFDFRFYDNMTR</sequence>
<evidence type="ECO:0000313" key="7">
    <source>
        <dbReference type="EMBL" id="RZN64098.1"/>
    </source>
</evidence>
<keyword evidence="4" id="KW-0997">Cell inner membrane</keyword>
<gene>
    <name evidence="7" type="ORF">EF806_05635</name>
</gene>
<evidence type="ECO:0000256" key="4">
    <source>
        <dbReference type="ARBA" id="ARBA00022519"/>
    </source>
</evidence>
<dbReference type="PANTHER" id="PTHR30024:SF42">
    <property type="entry name" value="ALIPHATIC SULFONATES-BINDING PROTEIN-RELATED"/>
    <property type="match status" value="1"/>
</dbReference>
<dbReference type="Proteomes" id="UP000317158">
    <property type="component" value="Unassembled WGS sequence"/>
</dbReference>
<keyword evidence="5 6" id="KW-0472">Membrane</keyword>
<name>A0A520KR55_METT2</name>
<evidence type="ECO:0000256" key="5">
    <source>
        <dbReference type="ARBA" id="ARBA00023136"/>
    </source>
</evidence>
<keyword evidence="6" id="KW-1133">Transmembrane helix</keyword>
<evidence type="ECO:0000256" key="6">
    <source>
        <dbReference type="SAM" id="Phobius"/>
    </source>
</evidence>
<dbReference type="NCBIfam" id="TIGR01728">
    <property type="entry name" value="SsuA_fam"/>
    <property type="match status" value="1"/>
</dbReference>